<dbReference type="KEGG" id="soy:115876315"/>
<evidence type="ECO:0000256" key="9">
    <source>
        <dbReference type="ARBA" id="ARBA00023136"/>
    </source>
</evidence>
<evidence type="ECO:0000256" key="6">
    <source>
        <dbReference type="ARBA" id="ARBA00022989"/>
    </source>
</evidence>
<evidence type="ECO:0000256" key="4">
    <source>
        <dbReference type="ARBA" id="ARBA00022461"/>
    </source>
</evidence>
<accession>A0A6J2X9P3</accession>
<dbReference type="GO" id="GO:0005886">
    <property type="term" value="C:plasma membrane"/>
    <property type="evidence" value="ECO:0007669"/>
    <property type="project" value="TreeGrafter"/>
</dbReference>
<evidence type="ECO:0000256" key="3">
    <source>
        <dbReference type="ARBA" id="ARBA00022448"/>
    </source>
</evidence>
<sequence length="342" mass="39413">MRGGFHNSIISTPSCLVYFSRTPSSFSGRILPTPDLQLPISSSHHIISRKTDIPVSDVDEFFESFIYLLNNDKEYDYNNKDNEILESILKVENKTIEKSVAPSCSDFLKRCIWKGNEDRCKQLFTQTKTANGYCCSFNYIQYKLYAKELQEPKRVSGVGYQSGLEVLLDNNPDDYFVTDISSVGYRILIHLSEDFPDVASSNILCSIETNTLIGITPLIVSASSGLRRMPLYQRNCLFPDERRMTFFPFYNFHNCLVDHNAKITYEKCGCIPFYIPNRETKKKWRVCTPKDALCVTQYEDLYETNKENVSSYDCPEDCETVRYSTACYQGSFDVHFTNRFGM</sequence>
<gene>
    <name evidence="14" type="primary">LOC115876315</name>
</gene>
<evidence type="ECO:0000256" key="2">
    <source>
        <dbReference type="ARBA" id="ARBA00007193"/>
    </source>
</evidence>
<proteinExistence type="inferred from homology"/>
<evidence type="ECO:0000256" key="8">
    <source>
        <dbReference type="ARBA" id="ARBA00023065"/>
    </source>
</evidence>
<dbReference type="InParanoid" id="A0A6J2X9P3"/>
<keyword evidence="8 12" id="KW-0406">Ion transport</keyword>
<keyword evidence="7" id="KW-0915">Sodium</keyword>
<dbReference type="Gene3D" id="2.60.470.10">
    <property type="entry name" value="Acid-sensing ion channels like domains"/>
    <property type="match status" value="1"/>
</dbReference>
<evidence type="ECO:0000313" key="13">
    <source>
        <dbReference type="Proteomes" id="UP000504635"/>
    </source>
</evidence>
<evidence type="ECO:0000256" key="11">
    <source>
        <dbReference type="ARBA" id="ARBA00023303"/>
    </source>
</evidence>
<evidence type="ECO:0000313" key="14">
    <source>
        <dbReference type="RefSeq" id="XP_030747911.1"/>
    </source>
</evidence>
<reference evidence="14" key="1">
    <citation type="submission" date="2025-08" db="UniProtKB">
        <authorList>
            <consortium name="RefSeq"/>
        </authorList>
    </citation>
    <scope>IDENTIFICATION</scope>
    <source>
        <tissue evidence="14">Gonads</tissue>
    </source>
</reference>
<keyword evidence="10 12" id="KW-0739">Sodium transport</keyword>
<keyword evidence="6" id="KW-1133">Transmembrane helix</keyword>
<keyword evidence="9" id="KW-0472">Membrane</keyword>
<organism evidence="13 14">
    <name type="scientific">Sitophilus oryzae</name>
    <name type="common">Rice weevil</name>
    <name type="synonym">Curculio oryzae</name>
    <dbReference type="NCBI Taxonomy" id="7048"/>
    <lineage>
        <taxon>Eukaryota</taxon>
        <taxon>Metazoa</taxon>
        <taxon>Ecdysozoa</taxon>
        <taxon>Arthropoda</taxon>
        <taxon>Hexapoda</taxon>
        <taxon>Insecta</taxon>
        <taxon>Pterygota</taxon>
        <taxon>Neoptera</taxon>
        <taxon>Endopterygota</taxon>
        <taxon>Coleoptera</taxon>
        <taxon>Polyphaga</taxon>
        <taxon>Cucujiformia</taxon>
        <taxon>Curculionidae</taxon>
        <taxon>Dryophthorinae</taxon>
        <taxon>Sitophilus</taxon>
    </lineage>
</organism>
<dbReference type="GO" id="GO:0015280">
    <property type="term" value="F:ligand-gated sodium channel activity"/>
    <property type="evidence" value="ECO:0007669"/>
    <property type="project" value="TreeGrafter"/>
</dbReference>
<keyword evidence="11 12" id="KW-0407">Ion channel</keyword>
<keyword evidence="4 12" id="KW-0894">Sodium channel</keyword>
<dbReference type="GeneID" id="115876315"/>
<dbReference type="PANTHER" id="PTHR11690">
    <property type="entry name" value="AMILORIDE-SENSITIVE SODIUM CHANNEL-RELATED"/>
    <property type="match status" value="1"/>
</dbReference>
<name>A0A6J2X9P3_SITOR</name>
<dbReference type="RefSeq" id="XP_030747911.1">
    <property type="nucleotide sequence ID" value="XM_030892051.1"/>
</dbReference>
<dbReference type="Proteomes" id="UP000504635">
    <property type="component" value="Unplaced"/>
</dbReference>
<evidence type="ECO:0000256" key="12">
    <source>
        <dbReference type="RuleBase" id="RU000679"/>
    </source>
</evidence>
<keyword evidence="3 12" id="KW-0813">Transport</keyword>
<protein>
    <submittedName>
        <fullName evidence="14">Sodium channel protein Nach-like</fullName>
    </submittedName>
</protein>
<keyword evidence="5 12" id="KW-0812">Transmembrane</keyword>
<comment type="subcellular location">
    <subcellularLocation>
        <location evidence="1">Membrane</location>
        <topology evidence="1">Multi-pass membrane protein</topology>
    </subcellularLocation>
</comment>
<evidence type="ECO:0000256" key="10">
    <source>
        <dbReference type="ARBA" id="ARBA00023201"/>
    </source>
</evidence>
<dbReference type="InterPro" id="IPR001873">
    <property type="entry name" value="ENaC"/>
</dbReference>
<dbReference type="AlphaFoldDB" id="A0A6J2X9P3"/>
<comment type="similarity">
    <text evidence="2 12">Belongs to the amiloride-sensitive sodium channel (TC 1.A.6) family.</text>
</comment>
<keyword evidence="13" id="KW-1185">Reference proteome</keyword>
<evidence type="ECO:0000256" key="7">
    <source>
        <dbReference type="ARBA" id="ARBA00023053"/>
    </source>
</evidence>
<dbReference type="OrthoDB" id="6502088at2759"/>
<evidence type="ECO:0000256" key="5">
    <source>
        <dbReference type="ARBA" id="ARBA00022692"/>
    </source>
</evidence>
<evidence type="ECO:0000256" key="1">
    <source>
        <dbReference type="ARBA" id="ARBA00004141"/>
    </source>
</evidence>
<dbReference type="Pfam" id="PF00858">
    <property type="entry name" value="ASC"/>
    <property type="match status" value="1"/>
</dbReference>
<dbReference type="PANTHER" id="PTHR11690:SF237">
    <property type="entry name" value="PICKPOCKET 16-RELATED"/>
    <property type="match status" value="1"/>
</dbReference>